<reference evidence="11" key="1">
    <citation type="journal article" date="2015" name="Nature">
        <title>Complex archaea that bridge the gap between prokaryotes and eukaryotes.</title>
        <authorList>
            <person name="Spang A."/>
            <person name="Saw J.H."/>
            <person name="Jorgensen S.L."/>
            <person name="Zaremba-Niedzwiedzka K."/>
            <person name="Martijn J."/>
            <person name="Lind A.E."/>
            <person name="van Eijk R."/>
            <person name="Schleper C."/>
            <person name="Guy L."/>
            <person name="Ettema T.J."/>
        </authorList>
    </citation>
    <scope>NUCLEOTIDE SEQUENCE</scope>
</reference>
<dbReference type="InterPro" id="IPR013785">
    <property type="entry name" value="Aldolase_TIM"/>
</dbReference>
<evidence type="ECO:0000256" key="3">
    <source>
        <dbReference type="ARBA" id="ARBA00004725"/>
    </source>
</evidence>
<comment type="similarity">
    <text evidence="4">Belongs to the dihydroorotate dehydrogenase family. Type 1 subfamily.</text>
</comment>
<evidence type="ECO:0000256" key="9">
    <source>
        <dbReference type="ARBA" id="ARBA00023002"/>
    </source>
</evidence>
<dbReference type="InterPro" id="IPR050074">
    <property type="entry name" value="DHO_dehydrogenase"/>
</dbReference>
<evidence type="ECO:0000256" key="1">
    <source>
        <dbReference type="ARBA" id="ARBA00001917"/>
    </source>
</evidence>
<dbReference type="PANTHER" id="PTHR48109">
    <property type="entry name" value="DIHYDROOROTATE DEHYDROGENASE (QUINONE), MITOCHONDRIAL-RELATED"/>
    <property type="match status" value="1"/>
</dbReference>
<name>A0A0F9EIL7_9ZZZZ</name>
<dbReference type="InterPro" id="IPR005720">
    <property type="entry name" value="Dihydroorotate_DH_cat"/>
</dbReference>
<evidence type="ECO:0000256" key="4">
    <source>
        <dbReference type="ARBA" id="ARBA00008008"/>
    </source>
</evidence>
<comment type="pathway">
    <text evidence="3">Pyrimidine metabolism; UMP biosynthesis via de novo pathway.</text>
</comment>
<comment type="caution">
    <text evidence="11">The sequence shown here is derived from an EMBL/GenBank/DDBJ whole genome shotgun (WGS) entry which is preliminary data.</text>
</comment>
<dbReference type="GO" id="GO:0005737">
    <property type="term" value="C:cytoplasm"/>
    <property type="evidence" value="ECO:0007669"/>
    <property type="project" value="UniProtKB-SubCell"/>
</dbReference>
<comment type="subcellular location">
    <subcellularLocation>
        <location evidence="2">Cytoplasm</location>
    </subcellularLocation>
</comment>
<dbReference type="Pfam" id="PF01180">
    <property type="entry name" value="DHO_dh"/>
    <property type="match status" value="1"/>
</dbReference>
<dbReference type="HAMAP" id="MF_00224">
    <property type="entry name" value="DHO_dh_type1"/>
    <property type="match status" value="1"/>
</dbReference>
<dbReference type="UniPathway" id="UPA00070"/>
<dbReference type="SUPFAM" id="SSF51395">
    <property type="entry name" value="FMN-linked oxidoreductases"/>
    <property type="match status" value="1"/>
</dbReference>
<sequence>MKPDLTTNLCGIKMSNPVVTASGTSGYGKEFSQFYDLGIFGAFTVKSMTLEKREGNPTPRIAECTGGLLNSIGIQSQGVRHFIRKDLPLLRQYKVPVIVSIAGLSVDEYPRVATILEQEEGISAIEVNISCPNLEAGGSSFGGDPEISGQIIGAVKSATSLPVIAKLTPNVTDITAIAQSVETFGADAVALINTLGGMAIDIQTRKPKLANIIGGLSGPAIKPIGIKMVWQVYNTVQIPIIGIGGVMTWEDAIEYILAGATAVGVGTALFQDPWVVFDIIEGISGYLEKNGLNRLDDIRGKIKLPDTL</sequence>
<organism evidence="11">
    <name type="scientific">marine sediment metagenome</name>
    <dbReference type="NCBI Taxonomy" id="412755"/>
    <lineage>
        <taxon>unclassified sequences</taxon>
        <taxon>metagenomes</taxon>
        <taxon>ecological metagenomes</taxon>
    </lineage>
</organism>
<dbReference type="NCBIfam" id="TIGR01037">
    <property type="entry name" value="pyrD_sub1_fam"/>
    <property type="match status" value="1"/>
</dbReference>
<dbReference type="InterPro" id="IPR012135">
    <property type="entry name" value="Dihydroorotate_DH_1_2"/>
</dbReference>
<dbReference type="AlphaFoldDB" id="A0A0F9EIL7"/>
<dbReference type="GO" id="GO:0044205">
    <property type="term" value="P:'de novo' UMP biosynthetic process"/>
    <property type="evidence" value="ECO:0007669"/>
    <property type="project" value="UniProtKB-UniPathway"/>
</dbReference>
<dbReference type="InterPro" id="IPR049622">
    <property type="entry name" value="Dihydroorotate_DH_I"/>
</dbReference>
<accession>A0A0F9EIL7</accession>
<evidence type="ECO:0000256" key="5">
    <source>
        <dbReference type="ARBA" id="ARBA00022490"/>
    </source>
</evidence>
<dbReference type="PROSITE" id="PS00912">
    <property type="entry name" value="DHODEHASE_2"/>
    <property type="match status" value="1"/>
</dbReference>
<gene>
    <name evidence="11" type="ORF">LCGC14_2070920</name>
</gene>
<evidence type="ECO:0000256" key="7">
    <source>
        <dbReference type="ARBA" id="ARBA00022643"/>
    </source>
</evidence>
<dbReference type="EMBL" id="LAZR01024840">
    <property type="protein sequence ID" value="KKL73834.1"/>
    <property type="molecule type" value="Genomic_DNA"/>
</dbReference>
<proteinExistence type="inferred from homology"/>
<evidence type="ECO:0000313" key="11">
    <source>
        <dbReference type="EMBL" id="KKL73834.1"/>
    </source>
</evidence>
<evidence type="ECO:0000256" key="8">
    <source>
        <dbReference type="ARBA" id="ARBA00022975"/>
    </source>
</evidence>
<evidence type="ECO:0000256" key="2">
    <source>
        <dbReference type="ARBA" id="ARBA00004496"/>
    </source>
</evidence>
<dbReference type="PIRSF" id="PIRSF000164">
    <property type="entry name" value="DHO_oxidase"/>
    <property type="match status" value="1"/>
</dbReference>
<keyword evidence="6" id="KW-0285">Flavoprotein</keyword>
<keyword evidence="8" id="KW-0665">Pyrimidine biosynthesis</keyword>
<evidence type="ECO:0000256" key="6">
    <source>
        <dbReference type="ARBA" id="ARBA00022630"/>
    </source>
</evidence>
<dbReference type="InterPro" id="IPR024920">
    <property type="entry name" value="Dihydroorotate_DH_1"/>
</dbReference>
<feature type="domain" description="Dihydroorotate dehydrogenase catalytic" evidence="10">
    <location>
        <begin position="5"/>
        <end position="284"/>
    </location>
</feature>
<dbReference type="InterPro" id="IPR001295">
    <property type="entry name" value="Dihydroorotate_DH_CS"/>
</dbReference>
<evidence type="ECO:0000259" key="10">
    <source>
        <dbReference type="Pfam" id="PF01180"/>
    </source>
</evidence>
<dbReference type="InterPro" id="IPR033888">
    <property type="entry name" value="DHOD_1B"/>
</dbReference>
<dbReference type="NCBIfam" id="NF005574">
    <property type="entry name" value="PRK07259.1"/>
    <property type="match status" value="1"/>
</dbReference>
<keyword evidence="5" id="KW-0963">Cytoplasm</keyword>
<keyword evidence="9" id="KW-0560">Oxidoreductase</keyword>
<dbReference type="GO" id="GO:0004152">
    <property type="term" value="F:dihydroorotate dehydrogenase activity"/>
    <property type="evidence" value="ECO:0007669"/>
    <property type="project" value="InterPro"/>
</dbReference>
<dbReference type="FunFam" id="3.20.20.70:FF:000027">
    <property type="entry name" value="Dihydropyrimidine dehydrogenase [NADP(+)]"/>
    <property type="match status" value="1"/>
</dbReference>
<protein>
    <recommendedName>
        <fullName evidence="10">Dihydroorotate dehydrogenase catalytic domain-containing protein</fullName>
    </recommendedName>
</protein>
<dbReference type="CDD" id="cd04740">
    <property type="entry name" value="DHOD_1B_like"/>
    <property type="match status" value="1"/>
</dbReference>
<comment type="cofactor">
    <cofactor evidence="1">
        <name>FMN</name>
        <dbReference type="ChEBI" id="CHEBI:58210"/>
    </cofactor>
</comment>
<dbReference type="PANTHER" id="PTHR48109:SF1">
    <property type="entry name" value="DIHYDROOROTATE DEHYDROGENASE (FUMARATE)"/>
    <property type="match status" value="1"/>
</dbReference>
<dbReference type="GO" id="GO:0006207">
    <property type="term" value="P:'de novo' pyrimidine nucleobase biosynthetic process"/>
    <property type="evidence" value="ECO:0007669"/>
    <property type="project" value="InterPro"/>
</dbReference>
<dbReference type="Gene3D" id="3.20.20.70">
    <property type="entry name" value="Aldolase class I"/>
    <property type="match status" value="1"/>
</dbReference>
<keyword evidence="7" id="KW-0288">FMN</keyword>